<accession>A0A385EB36</accession>
<evidence type="ECO:0000256" key="1">
    <source>
        <dbReference type="SAM" id="MobiDB-lite"/>
    </source>
</evidence>
<feature type="compositionally biased region" description="Basic and acidic residues" evidence="1">
    <location>
        <begin position="70"/>
        <end position="92"/>
    </location>
</feature>
<organism evidence="2 3">
    <name type="scientific">Caulobacter phage CcrPW</name>
    <dbReference type="NCBI Taxonomy" id="2283271"/>
    <lineage>
        <taxon>Viruses</taxon>
        <taxon>Duplodnaviria</taxon>
        <taxon>Heunggongvirae</taxon>
        <taxon>Uroviricota</taxon>
        <taxon>Caudoviricetes</taxon>
        <taxon>Jeanschmidtviridae</taxon>
        <taxon>Colossusvirus</taxon>
        <taxon>Colossusvirus PW</taxon>
    </lineage>
</organism>
<feature type="region of interest" description="Disordered" evidence="1">
    <location>
        <begin position="66"/>
        <end position="92"/>
    </location>
</feature>
<dbReference type="Proteomes" id="UP000259026">
    <property type="component" value="Segment"/>
</dbReference>
<proteinExistence type="predicted"/>
<evidence type="ECO:0000313" key="2">
    <source>
        <dbReference type="EMBL" id="AXQ69003.1"/>
    </source>
</evidence>
<keyword evidence="3" id="KW-1185">Reference proteome</keyword>
<protein>
    <submittedName>
        <fullName evidence="2">Uncharacterized protein</fullName>
    </submittedName>
</protein>
<name>A0A385EB36_9CAUD</name>
<gene>
    <name evidence="2" type="ORF">CcrPW_gp464</name>
</gene>
<reference evidence="2" key="1">
    <citation type="submission" date="2018-07" db="EMBL/GenBank/DDBJ databases">
        <authorList>
            <person name="Quirk P.G."/>
            <person name="Krulwich T.A."/>
        </authorList>
    </citation>
    <scope>NUCLEOTIDE SEQUENCE</scope>
</reference>
<evidence type="ECO:0000313" key="3">
    <source>
        <dbReference type="Proteomes" id="UP000259026"/>
    </source>
</evidence>
<sequence length="227" mass="25028">MARKLTLSLLANPDLSMANVTTTSQRIEDWTDTLYPEDGSEGAEIVLPPVTFGAVYERAEDLLTKSQQRTAERSPNREVSPDLAERFEGSDGHDEWRASFDPMMNYVWPVALPYRAEASQVAALLQEFCPVMTLVNFGDDSPFCSESHAFALSGGGMNLADQIATAYLCAGVVPPSSLLESLPGVISDYQRDKVAPVLRKAYRKAADYHAYRAKAIRREAGRVFTKS</sequence>
<reference evidence="2" key="2">
    <citation type="submission" date="2018-09" db="EMBL/GenBank/DDBJ databases">
        <title>Giant CbK-like Caulobacter bacteriophages have genetically divergent genomes.</title>
        <authorList>
            <person name="Wilson K."/>
            <person name="Ely B."/>
        </authorList>
    </citation>
    <scope>NUCLEOTIDE SEQUENCE [LARGE SCALE GENOMIC DNA]</scope>
</reference>
<dbReference type="EMBL" id="MH588545">
    <property type="protein sequence ID" value="AXQ69003.1"/>
    <property type="molecule type" value="Genomic_DNA"/>
</dbReference>